<dbReference type="AlphaFoldDB" id="A0A8H9FZY1"/>
<dbReference type="EMBL" id="BMKM01000002">
    <property type="protein sequence ID" value="GGE16804.1"/>
    <property type="molecule type" value="Genomic_DNA"/>
</dbReference>
<comment type="caution">
    <text evidence="1">The sequence shown here is derived from an EMBL/GenBank/DDBJ whole genome shotgun (WGS) entry which is preliminary data.</text>
</comment>
<sequence length="313" mass="35799">MIFLNALNSSAQVNLLKDPSFSRGFSVYMVEDGVPNLPLTIKKIIVVDSNQIDAPVWQLAQWNNYNNKIENAVYSKQKGIDIYITRFGNEFRIDTANRLLRLTLNTSSEYGKNEVSPDNPRKEGQKWPHLLISQDIENPAGRLANLRSVEMQVTYAILAVENNHSKKNFNKNLHSAQFQWFLSIKNNNQASAGFGDYFWFGLSLYDFRHQFAPQYANKDFNTTAKFIYMPDMKEVLGENNASKVGSKGQMLKYNVFPEIKKAFLLAKENGFLKDSQWEDLHISHCNIGWEVPGSFDVSAQIQDLGIMLTELHN</sequence>
<evidence type="ECO:0000313" key="2">
    <source>
        <dbReference type="Proteomes" id="UP000614460"/>
    </source>
</evidence>
<organism evidence="1 2">
    <name type="scientific">Sphingobacterium cellulitidis</name>
    <dbReference type="NCBI Taxonomy" id="1768011"/>
    <lineage>
        <taxon>Bacteria</taxon>
        <taxon>Pseudomonadati</taxon>
        <taxon>Bacteroidota</taxon>
        <taxon>Sphingobacteriia</taxon>
        <taxon>Sphingobacteriales</taxon>
        <taxon>Sphingobacteriaceae</taxon>
        <taxon>Sphingobacterium</taxon>
    </lineage>
</organism>
<name>A0A8H9FZY1_9SPHI</name>
<evidence type="ECO:0000313" key="1">
    <source>
        <dbReference type="EMBL" id="GGE16804.1"/>
    </source>
</evidence>
<protein>
    <submittedName>
        <fullName evidence="1">Uncharacterized protein</fullName>
    </submittedName>
</protein>
<proteinExistence type="predicted"/>
<reference evidence="1" key="1">
    <citation type="journal article" date="2014" name="Int. J. Syst. Evol. Microbiol.">
        <title>Complete genome sequence of Corynebacterium casei LMG S-19264T (=DSM 44701T), isolated from a smear-ripened cheese.</title>
        <authorList>
            <consortium name="US DOE Joint Genome Institute (JGI-PGF)"/>
            <person name="Walter F."/>
            <person name="Albersmeier A."/>
            <person name="Kalinowski J."/>
            <person name="Ruckert C."/>
        </authorList>
    </citation>
    <scope>NUCLEOTIDE SEQUENCE</scope>
    <source>
        <strain evidence="1">CGMCC 1.15966</strain>
    </source>
</reference>
<accession>A0A8H9FZY1</accession>
<gene>
    <name evidence="1" type="ORF">GCM10011516_13150</name>
</gene>
<dbReference type="Proteomes" id="UP000614460">
    <property type="component" value="Unassembled WGS sequence"/>
</dbReference>
<reference evidence="1" key="2">
    <citation type="submission" date="2020-09" db="EMBL/GenBank/DDBJ databases">
        <authorList>
            <person name="Sun Q."/>
            <person name="Zhou Y."/>
        </authorList>
    </citation>
    <scope>NUCLEOTIDE SEQUENCE</scope>
    <source>
        <strain evidence="1">CGMCC 1.15966</strain>
    </source>
</reference>
<keyword evidence="2" id="KW-1185">Reference proteome</keyword>